<organism evidence="1 2">
    <name type="scientific">Cryptotermes secundus</name>
    <dbReference type="NCBI Taxonomy" id="105785"/>
    <lineage>
        <taxon>Eukaryota</taxon>
        <taxon>Metazoa</taxon>
        <taxon>Ecdysozoa</taxon>
        <taxon>Arthropoda</taxon>
        <taxon>Hexapoda</taxon>
        <taxon>Insecta</taxon>
        <taxon>Pterygota</taxon>
        <taxon>Neoptera</taxon>
        <taxon>Polyneoptera</taxon>
        <taxon>Dictyoptera</taxon>
        <taxon>Blattodea</taxon>
        <taxon>Blattoidea</taxon>
        <taxon>Termitoidae</taxon>
        <taxon>Kalotermitidae</taxon>
        <taxon>Cryptotermitinae</taxon>
        <taxon>Cryptotermes</taxon>
    </lineage>
</organism>
<sequence>MVGCVWVITGPYLECITLPPPLPTVQLQPLPCYYVPHLTYNPRAQVYQHEQSLQ</sequence>
<dbReference type="Proteomes" id="UP000235965">
    <property type="component" value="Unassembled WGS sequence"/>
</dbReference>
<keyword evidence="2" id="KW-1185">Reference proteome</keyword>
<gene>
    <name evidence="1" type="ORF">B7P43_G12444</name>
</gene>
<comment type="caution">
    <text evidence="1">The sequence shown here is derived from an EMBL/GenBank/DDBJ whole genome shotgun (WGS) entry which is preliminary data.</text>
</comment>
<dbReference type="EMBL" id="NEVH01027075">
    <property type="protein sequence ID" value="PNF13836.1"/>
    <property type="molecule type" value="Genomic_DNA"/>
</dbReference>
<dbReference type="AlphaFoldDB" id="A0A2J7PBX7"/>
<protein>
    <submittedName>
        <fullName evidence="1">Uncharacterized protein</fullName>
    </submittedName>
</protein>
<proteinExistence type="predicted"/>
<evidence type="ECO:0000313" key="2">
    <source>
        <dbReference type="Proteomes" id="UP000235965"/>
    </source>
</evidence>
<evidence type="ECO:0000313" key="1">
    <source>
        <dbReference type="EMBL" id="PNF13836.1"/>
    </source>
</evidence>
<name>A0A2J7PBX7_9NEOP</name>
<reference evidence="1 2" key="1">
    <citation type="submission" date="2017-12" db="EMBL/GenBank/DDBJ databases">
        <title>Hemimetabolous genomes reveal molecular basis of termite eusociality.</title>
        <authorList>
            <person name="Harrison M.C."/>
            <person name="Jongepier E."/>
            <person name="Robertson H.M."/>
            <person name="Arning N."/>
            <person name="Bitard-Feildel T."/>
            <person name="Chao H."/>
            <person name="Childers C.P."/>
            <person name="Dinh H."/>
            <person name="Doddapaneni H."/>
            <person name="Dugan S."/>
            <person name="Gowin J."/>
            <person name="Greiner C."/>
            <person name="Han Y."/>
            <person name="Hu H."/>
            <person name="Hughes D.S.T."/>
            <person name="Huylmans A.-K."/>
            <person name="Kemena C."/>
            <person name="Kremer L.P.M."/>
            <person name="Lee S.L."/>
            <person name="Lopez-Ezquerra A."/>
            <person name="Mallet L."/>
            <person name="Monroy-Kuhn J.M."/>
            <person name="Moser A."/>
            <person name="Murali S.C."/>
            <person name="Muzny D.M."/>
            <person name="Otani S."/>
            <person name="Piulachs M.-D."/>
            <person name="Poelchau M."/>
            <person name="Qu J."/>
            <person name="Schaub F."/>
            <person name="Wada-Katsumata A."/>
            <person name="Worley K.C."/>
            <person name="Xie Q."/>
            <person name="Ylla G."/>
            <person name="Poulsen M."/>
            <person name="Gibbs R.A."/>
            <person name="Schal C."/>
            <person name="Richards S."/>
            <person name="Belles X."/>
            <person name="Korb J."/>
            <person name="Bornberg-Bauer E."/>
        </authorList>
    </citation>
    <scope>NUCLEOTIDE SEQUENCE [LARGE SCALE GENOMIC DNA]</scope>
    <source>
        <tissue evidence="1">Whole body</tissue>
    </source>
</reference>
<accession>A0A2J7PBX7</accession>
<dbReference type="InParanoid" id="A0A2J7PBX7"/>